<dbReference type="EMBL" id="DF237696">
    <property type="protein sequence ID" value="GAQ91224.1"/>
    <property type="molecule type" value="Genomic_DNA"/>
</dbReference>
<name>A0A1Y1IKC2_KLENI</name>
<keyword evidence="3" id="KW-1185">Reference proteome</keyword>
<dbReference type="AlphaFoldDB" id="A0A1Y1IKC2"/>
<accession>A0A1Y1IKC2</accession>
<evidence type="ECO:0000313" key="2">
    <source>
        <dbReference type="EMBL" id="GAQ91224.1"/>
    </source>
</evidence>
<gene>
    <name evidence="2" type="ORF">KFL_007470040</name>
</gene>
<evidence type="ECO:0000256" key="1">
    <source>
        <dbReference type="SAM" id="MobiDB-lite"/>
    </source>
</evidence>
<reference evidence="2 3" key="1">
    <citation type="journal article" date="2014" name="Nat. Commun.">
        <title>Klebsormidium flaccidum genome reveals primary factors for plant terrestrial adaptation.</title>
        <authorList>
            <person name="Hori K."/>
            <person name="Maruyama F."/>
            <person name="Fujisawa T."/>
            <person name="Togashi T."/>
            <person name="Yamamoto N."/>
            <person name="Seo M."/>
            <person name="Sato S."/>
            <person name="Yamada T."/>
            <person name="Mori H."/>
            <person name="Tajima N."/>
            <person name="Moriyama T."/>
            <person name="Ikeuchi M."/>
            <person name="Watanabe M."/>
            <person name="Wada H."/>
            <person name="Kobayashi K."/>
            <person name="Saito M."/>
            <person name="Masuda T."/>
            <person name="Sasaki-Sekimoto Y."/>
            <person name="Mashiguchi K."/>
            <person name="Awai K."/>
            <person name="Shimojima M."/>
            <person name="Masuda S."/>
            <person name="Iwai M."/>
            <person name="Nobusawa T."/>
            <person name="Narise T."/>
            <person name="Kondo S."/>
            <person name="Saito H."/>
            <person name="Sato R."/>
            <person name="Murakawa M."/>
            <person name="Ihara Y."/>
            <person name="Oshima-Yamada Y."/>
            <person name="Ohtaka K."/>
            <person name="Satoh M."/>
            <person name="Sonobe K."/>
            <person name="Ishii M."/>
            <person name="Ohtani R."/>
            <person name="Kanamori-Sato M."/>
            <person name="Honoki R."/>
            <person name="Miyazaki D."/>
            <person name="Mochizuki H."/>
            <person name="Umetsu J."/>
            <person name="Higashi K."/>
            <person name="Shibata D."/>
            <person name="Kamiya Y."/>
            <person name="Sato N."/>
            <person name="Nakamura Y."/>
            <person name="Tabata S."/>
            <person name="Ida S."/>
            <person name="Kurokawa K."/>
            <person name="Ohta H."/>
        </authorList>
    </citation>
    <scope>NUCLEOTIDE SEQUENCE [LARGE SCALE GENOMIC DNA]</scope>
    <source>
        <strain evidence="2 3">NIES-2285</strain>
    </source>
</reference>
<feature type="region of interest" description="Disordered" evidence="1">
    <location>
        <begin position="165"/>
        <end position="193"/>
    </location>
</feature>
<organism evidence="2 3">
    <name type="scientific">Klebsormidium nitens</name>
    <name type="common">Green alga</name>
    <name type="synonym">Ulothrix nitens</name>
    <dbReference type="NCBI Taxonomy" id="105231"/>
    <lineage>
        <taxon>Eukaryota</taxon>
        <taxon>Viridiplantae</taxon>
        <taxon>Streptophyta</taxon>
        <taxon>Klebsormidiophyceae</taxon>
        <taxon>Klebsormidiales</taxon>
        <taxon>Klebsormidiaceae</taxon>
        <taxon>Klebsormidium</taxon>
    </lineage>
</organism>
<feature type="region of interest" description="Disordered" evidence="1">
    <location>
        <begin position="281"/>
        <end position="309"/>
    </location>
</feature>
<protein>
    <submittedName>
        <fullName evidence="2">Uncharacterized protein</fullName>
    </submittedName>
</protein>
<proteinExistence type="predicted"/>
<sequence length="323" mass="35157">MQARSPRAVAPSCQVLKVPKKPLVWEPKPALPISGVVVLLLDVSNSLFQIRMVHLSLRMVLQADTWLNLDGLGASRSHLPDLKAQEDALSDPRGSNIAPRNASESELVVLVTSSDPVLTAPITCSAPEPTLASGPQIRSSPITASRLPAASTDDFPLTEVDIARLKSSKQKDGEAGTSTGGVSPPPLPEPARPKRRLTNAMMMHESLEAAKHRRRGHLTADLLGDQLAYIEAHWLGSTQYEWGVPEAPGPYPPEFEQNPFFKHPEPHSSLSMYPPRGYEPPPDWEEYYPPGRRPKGPQVEPPPPPPSAQMAIACKGAASYLEW</sequence>
<dbReference type="Proteomes" id="UP000054558">
    <property type="component" value="Unassembled WGS sequence"/>
</dbReference>
<evidence type="ECO:0000313" key="3">
    <source>
        <dbReference type="Proteomes" id="UP000054558"/>
    </source>
</evidence>
<feature type="compositionally biased region" description="Basic and acidic residues" evidence="1">
    <location>
        <begin position="165"/>
        <end position="174"/>
    </location>
</feature>